<keyword evidence="3" id="KW-1185">Reference proteome</keyword>
<protein>
    <submittedName>
        <fullName evidence="2">Uncharacterized protein</fullName>
    </submittedName>
</protein>
<feature type="compositionally biased region" description="Basic residues" evidence="1">
    <location>
        <begin position="75"/>
        <end position="88"/>
    </location>
</feature>
<evidence type="ECO:0000313" key="3">
    <source>
        <dbReference type="Proteomes" id="UP000299102"/>
    </source>
</evidence>
<name>A0A4C1SER2_EUMVA</name>
<dbReference type="EMBL" id="BGZK01000004">
    <property type="protein sequence ID" value="GBO99856.1"/>
    <property type="molecule type" value="Genomic_DNA"/>
</dbReference>
<sequence length="196" mass="22233">MPRKRAWTCETILRQRITLSEAARCARVLIQHPAGKIFAVIRHASSDGFPPNVGATYDRHRFTRRGVALGPLRRGGGRQRKRRRRRASRPSGHQEFVLGKAVIRDPPDHMMTHGMAQQSGRQRGTATFFSLCFSLLRDPDSYSYMPRPDAYAPPPCIAWWHISKTSEELFRLSGDFADVAILFSPLVVTHRVNAPM</sequence>
<evidence type="ECO:0000313" key="2">
    <source>
        <dbReference type="EMBL" id="GBO99856.1"/>
    </source>
</evidence>
<gene>
    <name evidence="2" type="ORF">EVAR_74244_1</name>
</gene>
<organism evidence="2 3">
    <name type="scientific">Eumeta variegata</name>
    <name type="common">Bagworm moth</name>
    <name type="synonym">Eumeta japonica</name>
    <dbReference type="NCBI Taxonomy" id="151549"/>
    <lineage>
        <taxon>Eukaryota</taxon>
        <taxon>Metazoa</taxon>
        <taxon>Ecdysozoa</taxon>
        <taxon>Arthropoda</taxon>
        <taxon>Hexapoda</taxon>
        <taxon>Insecta</taxon>
        <taxon>Pterygota</taxon>
        <taxon>Neoptera</taxon>
        <taxon>Endopterygota</taxon>
        <taxon>Lepidoptera</taxon>
        <taxon>Glossata</taxon>
        <taxon>Ditrysia</taxon>
        <taxon>Tineoidea</taxon>
        <taxon>Psychidae</taxon>
        <taxon>Oiketicinae</taxon>
        <taxon>Eumeta</taxon>
    </lineage>
</organism>
<comment type="caution">
    <text evidence="2">The sequence shown here is derived from an EMBL/GenBank/DDBJ whole genome shotgun (WGS) entry which is preliminary data.</text>
</comment>
<accession>A0A4C1SER2</accession>
<proteinExistence type="predicted"/>
<reference evidence="2 3" key="1">
    <citation type="journal article" date="2019" name="Commun. Biol.">
        <title>The bagworm genome reveals a unique fibroin gene that provides high tensile strength.</title>
        <authorList>
            <person name="Kono N."/>
            <person name="Nakamura H."/>
            <person name="Ohtoshi R."/>
            <person name="Tomita M."/>
            <person name="Numata K."/>
            <person name="Arakawa K."/>
        </authorList>
    </citation>
    <scope>NUCLEOTIDE SEQUENCE [LARGE SCALE GENOMIC DNA]</scope>
</reference>
<dbReference type="Proteomes" id="UP000299102">
    <property type="component" value="Unassembled WGS sequence"/>
</dbReference>
<feature type="region of interest" description="Disordered" evidence="1">
    <location>
        <begin position="68"/>
        <end position="93"/>
    </location>
</feature>
<dbReference type="AlphaFoldDB" id="A0A4C1SER2"/>
<evidence type="ECO:0000256" key="1">
    <source>
        <dbReference type="SAM" id="MobiDB-lite"/>
    </source>
</evidence>